<evidence type="ECO:0000313" key="3">
    <source>
        <dbReference type="EMBL" id="KAK7287114.1"/>
    </source>
</evidence>
<dbReference type="EMBL" id="JAYWIO010000001">
    <property type="protein sequence ID" value="KAK7287114.1"/>
    <property type="molecule type" value="Genomic_DNA"/>
</dbReference>
<dbReference type="GO" id="GO:0016020">
    <property type="term" value="C:membrane"/>
    <property type="evidence" value="ECO:0007669"/>
    <property type="project" value="TreeGrafter"/>
</dbReference>
<evidence type="ECO:0008006" key="5">
    <source>
        <dbReference type="Google" id="ProtNLM"/>
    </source>
</evidence>
<dbReference type="AlphaFoldDB" id="A0AAN9IVX5"/>
<dbReference type="InterPro" id="IPR050173">
    <property type="entry name" value="ABC_transporter_C-like"/>
</dbReference>
<reference evidence="3 4" key="1">
    <citation type="submission" date="2024-01" db="EMBL/GenBank/DDBJ databases">
        <title>The genomes of 5 underutilized Papilionoideae crops provide insights into root nodulation and disease resistanc.</title>
        <authorList>
            <person name="Yuan L."/>
        </authorList>
    </citation>
    <scope>NUCLEOTIDE SEQUENCE [LARGE SCALE GENOMIC DNA]</scope>
    <source>
        <strain evidence="3">ZHUSHIDOU_FW_LH</strain>
        <tissue evidence="3">Leaf</tissue>
    </source>
</reference>
<protein>
    <recommendedName>
        <fullName evidence="5">ABC transporter domain-containing protein</fullName>
    </recommendedName>
</protein>
<dbReference type="PANTHER" id="PTHR24223">
    <property type="entry name" value="ATP-BINDING CASSETTE SUB-FAMILY C"/>
    <property type="match status" value="1"/>
</dbReference>
<evidence type="ECO:0000256" key="2">
    <source>
        <dbReference type="ARBA" id="ARBA00022840"/>
    </source>
</evidence>
<evidence type="ECO:0000256" key="1">
    <source>
        <dbReference type="ARBA" id="ARBA00022741"/>
    </source>
</evidence>
<name>A0AAN9IVX5_CROPI</name>
<comment type="caution">
    <text evidence="3">The sequence shown here is derived from an EMBL/GenBank/DDBJ whole genome shotgun (WGS) entry which is preliminary data.</text>
</comment>
<evidence type="ECO:0000313" key="4">
    <source>
        <dbReference type="Proteomes" id="UP001372338"/>
    </source>
</evidence>
<dbReference type="InterPro" id="IPR027417">
    <property type="entry name" value="P-loop_NTPase"/>
</dbReference>
<dbReference type="GO" id="GO:0042626">
    <property type="term" value="F:ATPase-coupled transmembrane transporter activity"/>
    <property type="evidence" value="ECO:0007669"/>
    <property type="project" value="TreeGrafter"/>
</dbReference>
<keyword evidence="1" id="KW-0547">Nucleotide-binding</keyword>
<dbReference type="PANTHER" id="PTHR24223:SF330">
    <property type="entry name" value="ATP-BINDING CASSETTE SUB-FAMILY C MEMBER 10"/>
    <property type="match status" value="1"/>
</dbReference>
<dbReference type="SUPFAM" id="SSF52540">
    <property type="entry name" value="P-loop containing nucleoside triphosphate hydrolases"/>
    <property type="match status" value="1"/>
</dbReference>
<accession>A0AAN9IVX5</accession>
<sequence length="169" mass="18847">MKLTLMGIWELEANQQLLVLSSIDDDNSRNNVAYSSNSLLLLYTYTLLEWALDVDFSLVVGGDMAYIGEKRVNLSGGQRACLALARAVVYHGSNVIMLDNVPSAVDVQVAQWILHNAINHRQPFNTNSSLKSKEQPLQDKVIRHAQEEPKEVIEVELRKEGKVELGSSV</sequence>
<organism evidence="3 4">
    <name type="scientific">Crotalaria pallida</name>
    <name type="common">Smooth rattlebox</name>
    <name type="synonym">Crotalaria striata</name>
    <dbReference type="NCBI Taxonomy" id="3830"/>
    <lineage>
        <taxon>Eukaryota</taxon>
        <taxon>Viridiplantae</taxon>
        <taxon>Streptophyta</taxon>
        <taxon>Embryophyta</taxon>
        <taxon>Tracheophyta</taxon>
        <taxon>Spermatophyta</taxon>
        <taxon>Magnoliopsida</taxon>
        <taxon>eudicotyledons</taxon>
        <taxon>Gunneridae</taxon>
        <taxon>Pentapetalae</taxon>
        <taxon>rosids</taxon>
        <taxon>fabids</taxon>
        <taxon>Fabales</taxon>
        <taxon>Fabaceae</taxon>
        <taxon>Papilionoideae</taxon>
        <taxon>50 kb inversion clade</taxon>
        <taxon>genistoids sensu lato</taxon>
        <taxon>core genistoids</taxon>
        <taxon>Crotalarieae</taxon>
        <taxon>Crotalaria</taxon>
    </lineage>
</organism>
<keyword evidence="4" id="KW-1185">Reference proteome</keyword>
<gene>
    <name evidence="3" type="ORF">RIF29_00166</name>
</gene>
<dbReference type="Proteomes" id="UP001372338">
    <property type="component" value="Unassembled WGS sequence"/>
</dbReference>
<dbReference type="GO" id="GO:0005524">
    <property type="term" value="F:ATP binding"/>
    <property type="evidence" value="ECO:0007669"/>
    <property type="project" value="UniProtKB-KW"/>
</dbReference>
<keyword evidence="2" id="KW-0067">ATP-binding</keyword>
<proteinExistence type="predicted"/>
<dbReference type="Gene3D" id="3.40.50.300">
    <property type="entry name" value="P-loop containing nucleotide triphosphate hydrolases"/>
    <property type="match status" value="1"/>
</dbReference>